<dbReference type="Gene3D" id="3.10.450.50">
    <property type="match status" value="1"/>
</dbReference>
<comment type="caution">
    <text evidence="2">The sequence shown here is derived from an EMBL/GenBank/DDBJ whole genome shotgun (WGS) entry which is preliminary data.</text>
</comment>
<proteinExistence type="predicted"/>
<dbReference type="InterPro" id="IPR032710">
    <property type="entry name" value="NTF2-like_dom_sf"/>
</dbReference>
<dbReference type="SUPFAM" id="SSF54427">
    <property type="entry name" value="NTF2-like"/>
    <property type="match status" value="1"/>
</dbReference>
<reference evidence="2 3" key="1">
    <citation type="submission" date="2020-02" db="EMBL/GenBank/DDBJ databases">
        <title>The whole genome sequence of CPCC 205119.</title>
        <authorList>
            <person name="Jiang Z."/>
        </authorList>
    </citation>
    <scope>NUCLEOTIDE SEQUENCE [LARGE SCALE GENOMIC DNA]</scope>
    <source>
        <strain evidence="2 3">CPCC 205119</strain>
    </source>
</reference>
<name>A0A7K3WI96_9ACTN</name>
<protein>
    <submittedName>
        <fullName evidence="2">Nuclear transport factor 2 family protein</fullName>
    </submittedName>
</protein>
<dbReference type="AlphaFoldDB" id="A0A7K3WI96"/>
<organism evidence="2 3">
    <name type="scientific">Goekera deserti</name>
    <dbReference type="NCBI Taxonomy" id="2497753"/>
    <lineage>
        <taxon>Bacteria</taxon>
        <taxon>Bacillati</taxon>
        <taxon>Actinomycetota</taxon>
        <taxon>Actinomycetes</taxon>
        <taxon>Geodermatophilales</taxon>
        <taxon>Geodermatophilaceae</taxon>
        <taxon>Goekera</taxon>
    </lineage>
</organism>
<dbReference type="Pfam" id="PF13577">
    <property type="entry name" value="SnoaL_4"/>
    <property type="match status" value="1"/>
</dbReference>
<dbReference type="Proteomes" id="UP000470470">
    <property type="component" value="Unassembled WGS sequence"/>
</dbReference>
<dbReference type="CDD" id="cd00531">
    <property type="entry name" value="NTF2_like"/>
    <property type="match status" value="1"/>
</dbReference>
<dbReference type="InterPro" id="IPR037401">
    <property type="entry name" value="SnoaL-like"/>
</dbReference>
<sequence length="147" mass="16330">MSDPVRLLLDRAEISELLARYATALDSREWDLLEQVFTADARCDYGPLGTPRGVPEIVALVRGTIGDLDATQHLLANVVVGVDGDAATADCYLLAQHVRLGEPGGEHYEIGARYHDELVRTPAGWRIAHRTLHRSWHRGNRDVVRRG</sequence>
<gene>
    <name evidence="2" type="ORF">G1H19_15735</name>
</gene>
<accession>A0A7K3WI96</accession>
<feature type="domain" description="SnoaL-like" evidence="1">
    <location>
        <begin position="8"/>
        <end position="131"/>
    </location>
</feature>
<dbReference type="EMBL" id="JAAGWK010000022">
    <property type="protein sequence ID" value="NEL55440.1"/>
    <property type="molecule type" value="Genomic_DNA"/>
</dbReference>
<evidence type="ECO:0000313" key="3">
    <source>
        <dbReference type="Proteomes" id="UP000470470"/>
    </source>
</evidence>
<evidence type="ECO:0000313" key="2">
    <source>
        <dbReference type="EMBL" id="NEL55440.1"/>
    </source>
</evidence>
<evidence type="ECO:0000259" key="1">
    <source>
        <dbReference type="Pfam" id="PF13577"/>
    </source>
</evidence>
<dbReference type="RefSeq" id="WP_162392354.1">
    <property type="nucleotide sequence ID" value="NZ_JAABOZ010000001.1"/>
</dbReference>
<keyword evidence="3" id="KW-1185">Reference proteome</keyword>